<sequence>MESSDEEESTQQCTFGSPKTKVPLPEDVVKSLMNGQLVLPFSEKSPCRQLFHALVDVEKLTIAALYMCSIIAAVSLCQGHNISGKDLRVHCSLNINTETGRLSARRPNLQNQPALEKDRYKIRQAFIAAPRNSLIVADYGQLELRILAHLADCKSMLEAFEAGGDFHSRTAMNMYPHIREAVEKKEVLLEWHPQPGEDKPPVPLLKDAFASERRKAKMLNFSIAYGKTPMGLSKDWKEFVAASDEEKKSVFTRMEEEVEKLKGSASRHGKIYLKAAKNYLEKKTNETYAEFLCLLQ</sequence>
<dbReference type="Pfam" id="PF00476">
    <property type="entry name" value="DNA_pol_A"/>
    <property type="match status" value="1"/>
</dbReference>
<keyword evidence="4" id="KW-1185">Reference proteome</keyword>
<comment type="caution">
    <text evidence="3">The sequence shown here is derived from an EMBL/GenBank/DDBJ whole genome shotgun (WGS) entry which is preliminary data.</text>
</comment>
<dbReference type="Gene3D" id="1.10.150.20">
    <property type="entry name" value="5' to 3' exonuclease, C-terminal subdomain"/>
    <property type="match status" value="1"/>
</dbReference>
<dbReference type="EC" id="2.7.7.7" evidence="3"/>
<protein>
    <submittedName>
        <fullName evidence="3">DNA polymerase I B, chloroplastic/mitochondrial</fullName>
        <ecNumber evidence="3">2.7.7.7</ecNumber>
    </submittedName>
</protein>
<dbReference type="GO" id="GO:0003677">
    <property type="term" value="F:DNA binding"/>
    <property type="evidence" value="ECO:0007669"/>
    <property type="project" value="InterPro"/>
</dbReference>
<dbReference type="AlphaFoldDB" id="A0A445LEL2"/>
<name>A0A445LEL2_GLYSO</name>
<dbReference type="Proteomes" id="UP000289340">
    <property type="component" value="Chromosome 3"/>
</dbReference>
<organism evidence="3 4">
    <name type="scientific">Glycine soja</name>
    <name type="common">Wild soybean</name>
    <dbReference type="NCBI Taxonomy" id="3848"/>
    <lineage>
        <taxon>Eukaryota</taxon>
        <taxon>Viridiplantae</taxon>
        <taxon>Streptophyta</taxon>
        <taxon>Embryophyta</taxon>
        <taxon>Tracheophyta</taxon>
        <taxon>Spermatophyta</taxon>
        <taxon>Magnoliopsida</taxon>
        <taxon>eudicotyledons</taxon>
        <taxon>Gunneridae</taxon>
        <taxon>Pentapetalae</taxon>
        <taxon>rosids</taxon>
        <taxon>fabids</taxon>
        <taxon>Fabales</taxon>
        <taxon>Fabaceae</taxon>
        <taxon>Papilionoideae</taxon>
        <taxon>50 kb inversion clade</taxon>
        <taxon>NPAAA clade</taxon>
        <taxon>indigoferoid/millettioid clade</taxon>
        <taxon>Phaseoleae</taxon>
        <taxon>Glycine</taxon>
        <taxon>Glycine subgen. Soja</taxon>
    </lineage>
</organism>
<evidence type="ECO:0000313" key="4">
    <source>
        <dbReference type="Proteomes" id="UP000289340"/>
    </source>
</evidence>
<reference evidence="3 4" key="1">
    <citation type="submission" date="2018-09" db="EMBL/GenBank/DDBJ databases">
        <title>A high-quality reference genome of wild soybean provides a powerful tool to mine soybean genomes.</title>
        <authorList>
            <person name="Xie M."/>
            <person name="Chung C.Y.L."/>
            <person name="Li M.-W."/>
            <person name="Wong F.-L."/>
            <person name="Chan T.-F."/>
            <person name="Lam H.-M."/>
        </authorList>
    </citation>
    <scope>NUCLEOTIDE SEQUENCE [LARGE SCALE GENOMIC DNA]</scope>
    <source>
        <strain evidence="4">cv. W05</strain>
        <tissue evidence="3">Hypocotyl of etiolated seedlings</tissue>
    </source>
</reference>
<dbReference type="EMBL" id="QZWG01000003">
    <property type="protein sequence ID" value="RZC21611.1"/>
    <property type="molecule type" value="Genomic_DNA"/>
</dbReference>
<evidence type="ECO:0000256" key="1">
    <source>
        <dbReference type="ARBA" id="ARBA00022705"/>
    </source>
</evidence>
<gene>
    <name evidence="3" type="ORF">D0Y65_007716</name>
</gene>
<keyword evidence="1" id="KW-0235">DNA replication</keyword>
<dbReference type="SUPFAM" id="SSF56672">
    <property type="entry name" value="DNA/RNA polymerases"/>
    <property type="match status" value="1"/>
</dbReference>
<dbReference type="PRINTS" id="PR00868">
    <property type="entry name" value="DNAPOLI"/>
</dbReference>
<evidence type="ECO:0000313" key="3">
    <source>
        <dbReference type="EMBL" id="RZC21611.1"/>
    </source>
</evidence>
<dbReference type="InterPro" id="IPR001098">
    <property type="entry name" value="DNA-dir_DNA_pol_A_palm_dom"/>
</dbReference>
<dbReference type="GO" id="GO:0006302">
    <property type="term" value="P:double-strand break repair"/>
    <property type="evidence" value="ECO:0007669"/>
    <property type="project" value="TreeGrafter"/>
</dbReference>
<dbReference type="GO" id="GO:0003887">
    <property type="term" value="F:DNA-directed DNA polymerase activity"/>
    <property type="evidence" value="ECO:0007669"/>
    <property type="project" value="UniProtKB-EC"/>
</dbReference>
<feature type="non-terminal residue" evidence="3">
    <location>
        <position position="296"/>
    </location>
</feature>
<dbReference type="Gene3D" id="3.30.70.370">
    <property type="match status" value="1"/>
</dbReference>
<dbReference type="PANTHER" id="PTHR10133">
    <property type="entry name" value="DNA POLYMERASE I"/>
    <property type="match status" value="1"/>
</dbReference>
<feature type="domain" description="DNA-directed DNA polymerase family A palm" evidence="2">
    <location>
        <begin position="121"/>
        <end position="295"/>
    </location>
</feature>
<dbReference type="GO" id="GO:0006261">
    <property type="term" value="P:DNA-templated DNA replication"/>
    <property type="evidence" value="ECO:0007669"/>
    <property type="project" value="InterPro"/>
</dbReference>
<dbReference type="SMART" id="SM00482">
    <property type="entry name" value="POLAc"/>
    <property type="match status" value="1"/>
</dbReference>
<dbReference type="PANTHER" id="PTHR10133:SF27">
    <property type="entry name" value="DNA POLYMERASE NU"/>
    <property type="match status" value="1"/>
</dbReference>
<keyword evidence="3" id="KW-0808">Transferase</keyword>
<dbReference type="InterPro" id="IPR002298">
    <property type="entry name" value="DNA_polymerase_A"/>
</dbReference>
<evidence type="ECO:0000259" key="2">
    <source>
        <dbReference type="SMART" id="SM00482"/>
    </source>
</evidence>
<dbReference type="InterPro" id="IPR043502">
    <property type="entry name" value="DNA/RNA_pol_sf"/>
</dbReference>
<accession>A0A445LEL2</accession>
<keyword evidence="3" id="KW-0548">Nucleotidyltransferase</keyword>
<proteinExistence type="predicted"/>